<feature type="non-terminal residue" evidence="2">
    <location>
        <position position="1"/>
    </location>
</feature>
<dbReference type="Proteomes" id="UP000574390">
    <property type="component" value="Unassembled WGS sequence"/>
</dbReference>
<feature type="transmembrane region" description="Helical" evidence="1">
    <location>
        <begin position="123"/>
        <end position="147"/>
    </location>
</feature>
<evidence type="ECO:0000313" key="3">
    <source>
        <dbReference type="Proteomes" id="UP000574390"/>
    </source>
</evidence>
<evidence type="ECO:0000313" key="2">
    <source>
        <dbReference type="EMBL" id="KAF4713450.1"/>
    </source>
</evidence>
<keyword evidence="1" id="KW-0812">Transmembrane</keyword>
<evidence type="ECO:0000256" key="1">
    <source>
        <dbReference type="SAM" id="Phobius"/>
    </source>
</evidence>
<organism evidence="2 3">
    <name type="scientific">Perkinsus olseni</name>
    <name type="common">Perkinsus atlanticus</name>
    <dbReference type="NCBI Taxonomy" id="32597"/>
    <lineage>
        <taxon>Eukaryota</taxon>
        <taxon>Sar</taxon>
        <taxon>Alveolata</taxon>
        <taxon>Perkinsozoa</taxon>
        <taxon>Perkinsea</taxon>
        <taxon>Perkinsida</taxon>
        <taxon>Perkinsidae</taxon>
        <taxon>Perkinsus</taxon>
    </lineage>
</organism>
<name>A0A7J6R1E6_PEROL</name>
<gene>
    <name evidence="2" type="ORF">FOZ62_010609</name>
</gene>
<comment type="caution">
    <text evidence="2">The sequence shown here is derived from an EMBL/GenBank/DDBJ whole genome shotgun (WGS) entry which is preliminary data.</text>
</comment>
<accession>A0A7J6R1E6</accession>
<feature type="non-terminal residue" evidence="2">
    <location>
        <position position="165"/>
    </location>
</feature>
<sequence>VCAERDCYRGDACEYGYEKKQPGYIRQTQHANLLSHNGICVDVINKDMFALATLASIFSNRARWQRVLQNTLVLSPMPNIEECSERRKLTDWLRAYEIYAETPSNDSNPNGSAIRQSTQLCCVLPVVVVVVVVLEAVVVTVVVIELVDVTLGSAGRAEAVVCTKK</sequence>
<dbReference type="EMBL" id="JABANM010026141">
    <property type="protein sequence ID" value="KAF4713450.1"/>
    <property type="molecule type" value="Genomic_DNA"/>
</dbReference>
<keyword evidence="1" id="KW-0472">Membrane</keyword>
<proteinExistence type="predicted"/>
<dbReference type="AlphaFoldDB" id="A0A7J6R1E6"/>
<protein>
    <submittedName>
        <fullName evidence="2">Uncharacterized protein</fullName>
    </submittedName>
</protein>
<keyword evidence="1" id="KW-1133">Transmembrane helix</keyword>
<reference evidence="2 3" key="1">
    <citation type="submission" date="2020-04" db="EMBL/GenBank/DDBJ databases">
        <title>Perkinsus olseni comparative genomics.</title>
        <authorList>
            <person name="Bogema D.R."/>
        </authorList>
    </citation>
    <scope>NUCLEOTIDE SEQUENCE [LARGE SCALE GENOMIC DNA]</scope>
    <source>
        <strain evidence="2">ATCC PRA-205</strain>
    </source>
</reference>